<organism evidence="1">
    <name type="scientific">Litopenaeus vannamei majanivirus Nimav-1_LVa</name>
    <dbReference type="NCBI Taxonomy" id="2984273"/>
    <lineage>
        <taxon>Viruses</taxon>
        <taxon>Viruses incertae sedis</taxon>
        <taxon>Naldaviricetes</taxon>
        <taxon>Nimaviridae</taxon>
    </lineage>
</organism>
<protein>
    <submittedName>
        <fullName evidence="1">Wsv427-like protein</fullName>
    </submittedName>
</protein>
<accession>A0A9C7BPZ2</accession>
<evidence type="ECO:0000313" key="1">
    <source>
        <dbReference type="EMBL" id="BDT62190.1"/>
    </source>
</evidence>
<name>A0A9C7BPZ2_9VIRU</name>
<sequence>MSSRSSRDDIYNDRVRDVLDEISKLEYALMNNISILPNKKYIHTAKDEEEEKTTFANDQQQTFVYKSESDLSLANGPLSDMVDHLTPFRETIGARRREYIDHNNSNGGDHLKKGIKIDVALKRIWRDVIDFSFVASNDNVLKDTITNRLVNLWKVILKDMLDLGQYFFFSNVTEKRRSSVLILLRVIENIVDANMQHPSHFIRDAVLCRLIRGAVKSTVPISTVMQYIPLCTETMTILETIPQQPALVSEAHALELRIKGVYGYGNFYPKNDDDYKIAVRDICSDYILKLLFEFLLSPHIHPTWKEAYLITFISFVQKLICNHEPFILALSKNQYKKENDGGDTGIGSSNIVINAEEQNNYISDIYFTVNKELMLKHKGCHPFIFLPTATDFWSFCKNGQPIYNVKNILINARPSSFPPVCGGPAGISQGKQLAWERFCQRQGICSNDGCDCSWCQKRKMLVERVRQRMRHISGEARLTDVTKWHQGPILMVNFYAFTGFLAHHNYAGNMDDKADFFKNLILVIEKSYHARNSENFILSGGSDYDTSNILHVIMFGIEEEFRQKLKSPQKKTIFVTASINDDILEGDNISEIQLVTLRERKASEFGCWF</sequence>
<proteinExistence type="predicted"/>
<reference evidence="1" key="1">
    <citation type="submission" date="2022-10" db="EMBL/GenBank/DDBJ databases">
        <title>Genome sequences of endogenous nimaviruses in decapod crustaceans.</title>
        <authorList>
            <person name="Kawato S."/>
            <person name="Nozaki R."/>
            <person name="Kondo H."/>
            <person name="Hirono I."/>
        </authorList>
    </citation>
    <scope>NUCLEOTIDE SEQUENCE</scope>
    <source>
        <strain evidence="1">Lva-Nima_1</strain>
    </source>
</reference>
<dbReference type="EMBL" id="LC738872">
    <property type="protein sequence ID" value="BDT62190.1"/>
    <property type="molecule type" value="Genomic_DNA"/>
</dbReference>